<proteinExistence type="predicted"/>
<evidence type="ECO:0000256" key="1">
    <source>
        <dbReference type="ARBA" id="ARBA00023125"/>
    </source>
</evidence>
<dbReference type="SMART" id="SM00862">
    <property type="entry name" value="Trans_reg_C"/>
    <property type="match status" value="1"/>
</dbReference>
<gene>
    <name evidence="4" type="ORF">F7Q91_01885</name>
</gene>
<accession>A0A7V7TI32</accession>
<sequence length="259" mass="29572">MNVEFDSGKNKITYREKELLLNNNEFKLAILLLEKQGEMVEKSTILDTVWKNKVVTEGSIKRSISLLRKAFYDLEANVEITAFRGVGYSISTKLNVFIDNALISLDSEEPEIEKNEPLYQEITSKISTKAKPILTLFISLNLAVGGYFLYQDYAYSGLSQISPYMKDSFISSDYHLKVLESQAGNNINLITLRDHTAPKLLLNLISQLNTDMTLFYQVEGKKVYFAYALEDVSQNSYANNYIISVHSQNEKIKNILEKF</sequence>
<evidence type="ECO:0000313" key="5">
    <source>
        <dbReference type="Proteomes" id="UP000423756"/>
    </source>
</evidence>
<evidence type="ECO:0000259" key="3">
    <source>
        <dbReference type="PROSITE" id="PS51755"/>
    </source>
</evidence>
<dbReference type="GO" id="GO:0006355">
    <property type="term" value="P:regulation of DNA-templated transcription"/>
    <property type="evidence" value="ECO:0007669"/>
    <property type="project" value="InterPro"/>
</dbReference>
<dbReference type="Pfam" id="PF00486">
    <property type="entry name" value="Trans_reg_C"/>
    <property type="match status" value="1"/>
</dbReference>
<dbReference type="GeneID" id="77341586"/>
<reference evidence="4 5" key="1">
    <citation type="submission" date="2019-09" db="EMBL/GenBank/DDBJ databases">
        <title>Draft genome sequences of 48 bacterial type strains from the CCUG.</title>
        <authorList>
            <person name="Tunovic T."/>
            <person name="Pineiro-Iglesias B."/>
            <person name="Unosson C."/>
            <person name="Inganas E."/>
            <person name="Ohlen M."/>
            <person name="Cardew S."/>
            <person name="Jensie-Markopoulos S."/>
            <person name="Salva-Serra F."/>
            <person name="Jaen-Luchoro D."/>
            <person name="Karlsson R."/>
            <person name="Svensson-Stadler L."/>
            <person name="Chun J."/>
            <person name="Moore E."/>
        </authorList>
    </citation>
    <scope>NUCLEOTIDE SEQUENCE [LARGE SCALE GENOMIC DNA]</scope>
    <source>
        <strain evidence="4 5">CCUG 48643</strain>
    </source>
</reference>
<dbReference type="PROSITE" id="PS51755">
    <property type="entry name" value="OMPR_PHOB"/>
    <property type="match status" value="1"/>
</dbReference>
<evidence type="ECO:0000313" key="4">
    <source>
        <dbReference type="EMBL" id="KAB0482619.1"/>
    </source>
</evidence>
<dbReference type="InterPro" id="IPR001867">
    <property type="entry name" value="OmpR/PhoB-type_DNA-bd"/>
</dbReference>
<dbReference type="InterPro" id="IPR016032">
    <property type="entry name" value="Sig_transdc_resp-reg_C-effctor"/>
</dbReference>
<protein>
    <recommendedName>
        <fullName evidence="3">OmpR/PhoB-type domain-containing protein</fullName>
    </recommendedName>
</protein>
<keyword evidence="1 2" id="KW-0238">DNA-binding</keyword>
<dbReference type="InterPro" id="IPR036388">
    <property type="entry name" value="WH-like_DNA-bd_sf"/>
</dbReference>
<dbReference type="EMBL" id="VZPX01000003">
    <property type="protein sequence ID" value="KAB0482619.1"/>
    <property type="molecule type" value="Genomic_DNA"/>
</dbReference>
<dbReference type="AlphaFoldDB" id="A0A7V7TI32"/>
<feature type="domain" description="OmpR/PhoB-type" evidence="3">
    <location>
        <begin position="1"/>
        <end position="92"/>
    </location>
</feature>
<dbReference type="CDD" id="cd00383">
    <property type="entry name" value="trans_reg_C"/>
    <property type="match status" value="1"/>
</dbReference>
<dbReference type="Gene3D" id="1.10.10.10">
    <property type="entry name" value="Winged helix-like DNA-binding domain superfamily/Winged helix DNA-binding domain"/>
    <property type="match status" value="1"/>
</dbReference>
<name>A0A7V7TI32_9VIBR</name>
<feature type="DNA-binding region" description="OmpR/PhoB-type" evidence="2">
    <location>
        <begin position="1"/>
        <end position="92"/>
    </location>
</feature>
<dbReference type="GO" id="GO:0000160">
    <property type="term" value="P:phosphorelay signal transduction system"/>
    <property type="evidence" value="ECO:0007669"/>
    <property type="project" value="InterPro"/>
</dbReference>
<dbReference type="GO" id="GO:0003677">
    <property type="term" value="F:DNA binding"/>
    <property type="evidence" value="ECO:0007669"/>
    <property type="project" value="UniProtKB-UniRule"/>
</dbReference>
<comment type="caution">
    <text evidence="4">The sequence shown here is derived from an EMBL/GenBank/DDBJ whole genome shotgun (WGS) entry which is preliminary data.</text>
</comment>
<organism evidence="4 5">
    <name type="scientific">Vibrio chagasii</name>
    <dbReference type="NCBI Taxonomy" id="170679"/>
    <lineage>
        <taxon>Bacteria</taxon>
        <taxon>Pseudomonadati</taxon>
        <taxon>Pseudomonadota</taxon>
        <taxon>Gammaproteobacteria</taxon>
        <taxon>Vibrionales</taxon>
        <taxon>Vibrionaceae</taxon>
        <taxon>Vibrio</taxon>
    </lineage>
</organism>
<dbReference type="SUPFAM" id="SSF46894">
    <property type="entry name" value="C-terminal effector domain of the bipartite response regulators"/>
    <property type="match status" value="1"/>
</dbReference>
<dbReference type="Proteomes" id="UP000423756">
    <property type="component" value="Unassembled WGS sequence"/>
</dbReference>
<evidence type="ECO:0000256" key="2">
    <source>
        <dbReference type="PROSITE-ProRule" id="PRU01091"/>
    </source>
</evidence>
<dbReference type="RefSeq" id="WP_137406494.1">
    <property type="nucleotide sequence ID" value="NZ_AP025465.1"/>
</dbReference>